<keyword evidence="7 9" id="KW-0472">Membrane</keyword>
<dbReference type="PANTHER" id="PTHR11795">
    <property type="entry name" value="BRANCHED-CHAIN AMINO ACID TRANSPORT SYSTEM PERMEASE PROTEIN LIVH"/>
    <property type="match status" value="1"/>
</dbReference>
<dbReference type="EMBL" id="JACDXW010000005">
    <property type="protein sequence ID" value="MCB5364395.1"/>
    <property type="molecule type" value="Genomic_DNA"/>
</dbReference>
<dbReference type="CDD" id="cd06582">
    <property type="entry name" value="TM_PBP1_LivH_like"/>
    <property type="match status" value="1"/>
</dbReference>
<dbReference type="Proteomes" id="UP000776983">
    <property type="component" value="Unassembled WGS sequence"/>
</dbReference>
<sequence>MNILVNILVDGMAYSMVLFMITIGLSMTLGLMHVVNMAHGVFAMIAGLVAAHLITQWGMSFFVAALIGILCSVLVSIPVERLLIRRFYKRSPMDQMLMTLGIVFIASAATSAIFGPLVVNIPLPEWLAGSVAIGDKQFPAHRLFVIAMGLATMGLLYLAIDRSRFGMLVRAAVDNSPISETVGINTQLIYVSAFAIGAALAGLGGIVGAELLPMEPMYPSRYLVLMLAVVAVSGHGSLAGAFVASLLLGMLSTAAKYFYPEYSSLVFFGLMFLMLKLRPNGVLGK</sequence>
<evidence type="ECO:0000256" key="2">
    <source>
        <dbReference type="ARBA" id="ARBA00022448"/>
    </source>
</evidence>
<evidence type="ECO:0000313" key="11">
    <source>
        <dbReference type="Proteomes" id="UP000776983"/>
    </source>
</evidence>
<keyword evidence="3" id="KW-1003">Cell membrane</keyword>
<keyword evidence="11" id="KW-1185">Reference proteome</keyword>
<name>A0ABS8CEC4_9BURK</name>
<feature type="transmembrane region" description="Helical" evidence="9">
    <location>
        <begin position="221"/>
        <end position="250"/>
    </location>
</feature>
<evidence type="ECO:0000256" key="6">
    <source>
        <dbReference type="ARBA" id="ARBA00022989"/>
    </source>
</evidence>
<feature type="transmembrane region" description="Helical" evidence="9">
    <location>
        <begin position="61"/>
        <end position="84"/>
    </location>
</feature>
<evidence type="ECO:0000256" key="5">
    <source>
        <dbReference type="ARBA" id="ARBA00022970"/>
    </source>
</evidence>
<accession>A0ABS8CEC4</accession>
<keyword evidence="5" id="KW-0029">Amino-acid transport</keyword>
<comment type="subcellular location">
    <subcellularLocation>
        <location evidence="1">Cell membrane</location>
        <topology evidence="1">Multi-pass membrane protein</topology>
    </subcellularLocation>
</comment>
<keyword evidence="4 9" id="KW-0812">Transmembrane</keyword>
<comment type="similarity">
    <text evidence="8">Belongs to the binding-protein-dependent transport system permease family. LivHM subfamily.</text>
</comment>
<dbReference type="Pfam" id="PF02653">
    <property type="entry name" value="BPD_transp_2"/>
    <property type="match status" value="1"/>
</dbReference>
<comment type="caution">
    <text evidence="10">The sequence shown here is derived from an EMBL/GenBank/DDBJ whole genome shotgun (WGS) entry which is preliminary data.</text>
</comment>
<evidence type="ECO:0000256" key="1">
    <source>
        <dbReference type="ARBA" id="ARBA00004651"/>
    </source>
</evidence>
<feature type="transmembrane region" description="Helical" evidence="9">
    <location>
        <begin position="188"/>
        <end position="209"/>
    </location>
</feature>
<evidence type="ECO:0000256" key="4">
    <source>
        <dbReference type="ARBA" id="ARBA00022692"/>
    </source>
</evidence>
<evidence type="ECO:0000256" key="3">
    <source>
        <dbReference type="ARBA" id="ARBA00022475"/>
    </source>
</evidence>
<evidence type="ECO:0000256" key="7">
    <source>
        <dbReference type="ARBA" id="ARBA00023136"/>
    </source>
</evidence>
<protein>
    <submittedName>
        <fullName evidence="10">Branched-chain amino acid ABC transporter permease</fullName>
    </submittedName>
</protein>
<dbReference type="InterPro" id="IPR001851">
    <property type="entry name" value="ABC_transp_permease"/>
</dbReference>
<dbReference type="PANTHER" id="PTHR11795:SF442">
    <property type="entry name" value="ABC TRANSPORTER ATP-BINDING PROTEIN"/>
    <property type="match status" value="1"/>
</dbReference>
<evidence type="ECO:0000256" key="8">
    <source>
        <dbReference type="ARBA" id="ARBA00037998"/>
    </source>
</evidence>
<gene>
    <name evidence="10" type="ORF">H0484_11610</name>
</gene>
<dbReference type="InterPro" id="IPR052157">
    <property type="entry name" value="BCAA_transport_permease"/>
</dbReference>
<dbReference type="RefSeq" id="WP_226954806.1">
    <property type="nucleotide sequence ID" value="NZ_JACDXW010000005.1"/>
</dbReference>
<feature type="transmembrane region" description="Helical" evidence="9">
    <location>
        <begin position="257"/>
        <end position="275"/>
    </location>
</feature>
<organism evidence="10 11">
    <name type="scientific">Mesopusillimonas faecipullorum</name>
    <dbReference type="NCBI Taxonomy" id="2755040"/>
    <lineage>
        <taxon>Bacteria</taxon>
        <taxon>Pseudomonadati</taxon>
        <taxon>Pseudomonadota</taxon>
        <taxon>Betaproteobacteria</taxon>
        <taxon>Burkholderiales</taxon>
        <taxon>Alcaligenaceae</taxon>
        <taxon>Mesopusillimonas</taxon>
    </lineage>
</organism>
<evidence type="ECO:0000256" key="9">
    <source>
        <dbReference type="SAM" id="Phobius"/>
    </source>
</evidence>
<reference evidence="10 11" key="1">
    <citation type="submission" date="2020-07" db="EMBL/GenBank/DDBJ databases">
        <title>Pusillimonas sp. nov., isolated from poultry manure in Taiwan.</title>
        <authorList>
            <person name="Lin S.-Y."/>
            <person name="Tang Y.-S."/>
            <person name="Young C.-C."/>
        </authorList>
    </citation>
    <scope>NUCLEOTIDE SEQUENCE [LARGE SCALE GENOMIC DNA]</scope>
    <source>
        <strain evidence="10 11">CC-YST705</strain>
    </source>
</reference>
<evidence type="ECO:0000313" key="10">
    <source>
        <dbReference type="EMBL" id="MCB5364395.1"/>
    </source>
</evidence>
<proteinExistence type="inferred from homology"/>
<feature type="transmembrane region" description="Helical" evidence="9">
    <location>
        <begin position="12"/>
        <end position="31"/>
    </location>
</feature>
<keyword evidence="6 9" id="KW-1133">Transmembrane helix</keyword>
<feature type="transmembrane region" description="Helical" evidence="9">
    <location>
        <begin position="96"/>
        <end position="119"/>
    </location>
</feature>
<keyword evidence="2" id="KW-0813">Transport</keyword>
<feature type="transmembrane region" description="Helical" evidence="9">
    <location>
        <begin position="139"/>
        <end position="160"/>
    </location>
</feature>